<proteinExistence type="inferred from homology"/>
<feature type="transmembrane region" description="Helical" evidence="7">
    <location>
        <begin position="120"/>
        <end position="139"/>
    </location>
</feature>
<evidence type="ECO:0000259" key="8">
    <source>
        <dbReference type="PROSITE" id="PS50928"/>
    </source>
</evidence>
<evidence type="ECO:0000256" key="3">
    <source>
        <dbReference type="ARBA" id="ARBA00022475"/>
    </source>
</evidence>
<feature type="transmembrane region" description="Helical" evidence="7">
    <location>
        <begin position="85"/>
        <end position="108"/>
    </location>
</feature>
<reference evidence="9" key="2">
    <citation type="submission" date="2021-04" db="EMBL/GenBank/DDBJ databases">
        <authorList>
            <person name="Gilroy R."/>
        </authorList>
    </citation>
    <scope>NUCLEOTIDE SEQUENCE</scope>
    <source>
        <strain evidence="9">ChiBcec1-1630</strain>
    </source>
</reference>
<dbReference type="EMBL" id="DWVS01000352">
    <property type="protein sequence ID" value="HJC89032.1"/>
    <property type="molecule type" value="Genomic_DNA"/>
</dbReference>
<dbReference type="GO" id="GO:0005886">
    <property type="term" value="C:plasma membrane"/>
    <property type="evidence" value="ECO:0007669"/>
    <property type="project" value="UniProtKB-SubCell"/>
</dbReference>
<evidence type="ECO:0000313" key="10">
    <source>
        <dbReference type="Proteomes" id="UP000823922"/>
    </source>
</evidence>
<evidence type="ECO:0000256" key="7">
    <source>
        <dbReference type="RuleBase" id="RU363032"/>
    </source>
</evidence>
<feature type="transmembrane region" description="Helical" evidence="7">
    <location>
        <begin position="151"/>
        <end position="172"/>
    </location>
</feature>
<comment type="subcellular location">
    <subcellularLocation>
        <location evidence="1 7">Cell membrane</location>
        <topology evidence="1 7">Multi-pass membrane protein</topology>
    </subcellularLocation>
</comment>
<gene>
    <name evidence="9" type="ORF">H9926_13595</name>
</gene>
<accession>A0A9D2QMY7</accession>
<comment type="similarity">
    <text evidence="7">Belongs to the binding-protein-dependent transport system permease family.</text>
</comment>
<keyword evidence="6 7" id="KW-0472">Membrane</keyword>
<dbReference type="CDD" id="cd06261">
    <property type="entry name" value="TM_PBP2"/>
    <property type="match status" value="1"/>
</dbReference>
<evidence type="ECO:0000256" key="5">
    <source>
        <dbReference type="ARBA" id="ARBA00022989"/>
    </source>
</evidence>
<keyword evidence="5 7" id="KW-1133">Transmembrane helix</keyword>
<dbReference type="Pfam" id="PF00528">
    <property type="entry name" value="BPD_transp_1"/>
    <property type="match status" value="1"/>
</dbReference>
<evidence type="ECO:0000313" key="9">
    <source>
        <dbReference type="EMBL" id="HJC89032.1"/>
    </source>
</evidence>
<dbReference type="InterPro" id="IPR035906">
    <property type="entry name" value="MetI-like_sf"/>
</dbReference>
<dbReference type="SUPFAM" id="SSF161098">
    <property type="entry name" value="MetI-like"/>
    <property type="match status" value="1"/>
</dbReference>
<evidence type="ECO:0000256" key="6">
    <source>
        <dbReference type="ARBA" id="ARBA00023136"/>
    </source>
</evidence>
<dbReference type="GO" id="GO:0055085">
    <property type="term" value="P:transmembrane transport"/>
    <property type="evidence" value="ECO:0007669"/>
    <property type="project" value="InterPro"/>
</dbReference>
<dbReference type="PROSITE" id="PS50928">
    <property type="entry name" value="ABC_TM1"/>
    <property type="match status" value="1"/>
</dbReference>
<dbReference type="Gene3D" id="1.10.3720.10">
    <property type="entry name" value="MetI-like"/>
    <property type="match status" value="1"/>
</dbReference>
<keyword evidence="3" id="KW-1003">Cell membrane</keyword>
<dbReference type="InterPro" id="IPR000515">
    <property type="entry name" value="MetI-like"/>
</dbReference>
<name>A0A9D2QMY7_9FIRM</name>
<organism evidence="9 10">
    <name type="scientific">Candidatus Eisenbergiella intestinigallinarum</name>
    <dbReference type="NCBI Taxonomy" id="2838549"/>
    <lineage>
        <taxon>Bacteria</taxon>
        <taxon>Bacillati</taxon>
        <taxon>Bacillota</taxon>
        <taxon>Clostridia</taxon>
        <taxon>Lachnospirales</taxon>
        <taxon>Lachnospiraceae</taxon>
        <taxon>Eisenbergiella</taxon>
    </lineage>
</organism>
<feature type="domain" description="ABC transmembrane type-1" evidence="8">
    <location>
        <begin position="85"/>
        <end position="290"/>
    </location>
</feature>
<keyword evidence="4 7" id="KW-0812">Transmembrane</keyword>
<protein>
    <submittedName>
        <fullName evidence="9">Carbohydrate ABC transporter permease</fullName>
    </submittedName>
</protein>
<feature type="transmembrane region" description="Helical" evidence="7">
    <location>
        <begin position="20"/>
        <end position="42"/>
    </location>
</feature>
<evidence type="ECO:0000256" key="2">
    <source>
        <dbReference type="ARBA" id="ARBA00022448"/>
    </source>
</evidence>
<sequence length="305" mass="34539">MAKTAVKTKKRPLKRTPSEWVLDICKVVFLSLVTIVTVYPFWNIFIVSINDPTDAVRGGLYFWPRVFSVLSYKEILGRSTFTHSILVTLARTIIGTPLALLCTSMVAYSLSRKELIGHKFWNVLFVFTMYFGGGQVPYYMVLKNLGLLDTFWVFIFPLIMSVYNMILIRSYIESMPDELFEAVKIDGGNDLVVYWKIIIPLAKPILMTVALFVAINQWNSWFDAYLYTSSENLKPMQSILVEILNQYNTGATTSAQMSNAKSGMTITPDSLRMAATMIATIPIICVYPFIQKYFVKGIMLGAVKG</sequence>
<dbReference type="Proteomes" id="UP000823922">
    <property type="component" value="Unassembled WGS sequence"/>
</dbReference>
<dbReference type="PANTHER" id="PTHR43744">
    <property type="entry name" value="ABC TRANSPORTER PERMEASE PROTEIN MG189-RELATED-RELATED"/>
    <property type="match status" value="1"/>
</dbReference>
<dbReference type="PANTHER" id="PTHR43744:SF9">
    <property type="entry name" value="POLYGALACTURONAN_RHAMNOGALACTURONAN TRANSPORT SYSTEM PERMEASE PROTEIN YTCP"/>
    <property type="match status" value="1"/>
</dbReference>
<keyword evidence="2 7" id="KW-0813">Transport</keyword>
<feature type="transmembrane region" description="Helical" evidence="7">
    <location>
        <begin position="271"/>
        <end position="290"/>
    </location>
</feature>
<evidence type="ECO:0000256" key="4">
    <source>
        <dbReference type="ARBA" id="ARBA00022692"/>
    </source>
</evidence>
<reference evidence="9" key="1">
    <citation type="journal article" date="2021" name="PeerJ">
        <title>Extensive microbial diversity within the chicken gut microbiome revealed by metagenomics and culture.</title>
        <authorList>
            <person name="Gilroy R."/>
            <person name="Ravi A."/>
            <person name="Getino M."/>
            <person name="Pursley I."/>
            <person name="Horton D.L."/>
            <person name="Alikhan N.F."/>
            <person name="Baker D."/>
            <person name="Gharbi K."/>
            <person name="Hall N."/>
            <person name="Watson M."/>
            <person name="Adriaenssens E.M."/>
            <person name="Foster-Nyarko E."/>
            <person name="Jarju S."/>
            <person name="Secka A."/>
            <person name="Antonio M."/>
            <person name="Oren A."/>
            <person name="Chaudhuri R.R."/>
            <person name="La Ragione R."/>
            <person name="Hildebrand F."/>
            <person name="Pallen M.J."/>
        </authorList>
    </citation>
    <scope>NUCLEOTIDE SEQUENCE</scope>
    <source>
        <strain evidence="9">ChiBcec1-1630</strain>
    </source>
</reference>
<evidence type="ECO:0000256" key="1">
    <source>
        <dbReference type="ARBA" id="ARBA00004651"/>
    </source>
</evidence>
<dbReference type="AlphaFoldDB" id="A0A9D2QMY7"/>
<comment type="caution">
    <text evidence="9">The sequence shown here is derived from an EMBL/GenBank/DDBJ whole genome shotgun (WGS) entry which is preliminary data.</text>
</comment>
<feature type="transmembrane region" description="Helical" evidence="7">
    <location>
        <begin position="193"/>
        <end position="215"/>
    </location>
</feature>